<evidence type="ECO:0000313" key="2">
    <source>
        <dbReference type="EMBL" id="KAF6227468.1"/>
    </source>
</evidence>
<dbReference type="AlphaFoldDB" id="A0A8H6CQ36"/>
<dbReference type="Proteomes" id="UP000593566">
    <property type="component" value="Unassembled WGS sequence"/>
</dbReference>
<proteinExistence type="predicted"/>
<evidence type="ECO:0000256" key="1">
    <source>
        <dbReference type="SAM" id="MobiDB-lite"/>
    </source>
</evidence>
<sequence>MAEMEGVEQVMREEEEEEEEEHEEEEEEQEGDIVSGPCYQVNSAVTLQQSDLCELYTCLHWRWKSEHTCWSYLEIKQMIGHASLKLDKNEYQHLDLNDVIMCLLDEEDDLTKAVKVVAEHSKDNFVKWIPSLYKRGVEAYAEETKLAKQQEDELTARQAAMGTPAAKKRRIGEFDSIATVLEGESSGSHRVKAEASRTRTGSVEDDEEGMVTTG</sequence>
<protein>
    <submittedName>
        <fullName evidence="2">Uncharacterized protein</fullName>
    </submittedName>
</protein>
<feature type="compositionally biased region" description="Acidic residues" evidence="1">
    <location>
        <begin position="13"/>
        <end position="31"/>
    </location>
</feature>
<organism evidence="2 3">
    <name type="scientific">Letharia lupina</name>
    <dbReference type="NCBI Taxonomy" id="560253"/>
    <lineage>
        <taxon>Eukaryota</taxon>
        <taxon>Fungi</taxon>
        <taxon>Dikarya</taxon>
        <taxon>Ascomycota</taxon>
        <taxon>Pezizomycotina</taxon>
        <taxon>Lecanoromycetes</taxon>
        <taxon>OSLEUM clade</taxon>
        <taxon>Lecanoromycetidae</taxon>
        <taxon>Lecanorales</taxon>
        <taxon>Lecanorineae</taxon>
        <taxon>Parmeliaceae</taxon>
        <taxon>Letharia</taxon>
    </lineage>
</organism>
<feature type="region of interest" description="Disordered" evidence="1">
    <location>
        <begin position="182"/>
        <end position="214"/>
    </location>
</feature>
<gene>
    <name evidence="2" type="ORF">HO133_008912</name>
</gene>
<comment type="caution">
    <text evidence="2">The sequence shown here is derived from an EMBL/GenBank/DDBJ whole genome shotgun (WGS) entry which is preliminary data.</text>
</comment>
<feature type="compositionally biased region" description="Acidic residues" evidence="1">
    <location>
        <begin position="203"/>
        <end position="214"/>
    </location>
</feature>
<dbReference type="EMBL" id="JACCJB010000005">
    <property type="protein sequence ID" value="KAF6227468.1"/>
    <property type="molecule type" value="Genomic_DNA"/>
</dbReference>
<reference evidence="2 3" key="1">
    <citation type="journal article" date="2020" name="Genomics">
        <title>Complete, high-quality genomes from long-read metagenomic sequencing of two wolf lichen thalli reveals enigmatic genome architecture.</title>
        <authorList>
            <person name="McKenzie S.K."/>
            <person name="Walston R.F."/>
            <person name="Allen J.L."/>
        </authorList>
    </citation>
    <scope>NUCLEOTIDE SEQUENCE [LARGE SCALE GENOMIC DNA]</scope>
    <source>
        <strain evidence="2">WasteWater1</strain>
    </source>
</reference>
<name>A0A8H6CQ36_9LECA</name>
<dbReference type="RefSeq" id="XP_037155776.1">
    <property type="nucleotide sequence ID" value="XM_037299775.1"/>
</dbReference>
<feature type="region of interest" description="Disordered" evidence="1">
    <location>
        <begin position="1"/>
        <end position="35"/>
    </location>
</feature>
<accession>A0A8H6CQ36</accession>
<dbReference type="GeneID" id="59337307"/>
<evidence type="ECO:0000313" key="3">
    <source>
        <dbReference type="Proteomes" id="UP000593566"/>
    </source>
</evidence>
<keyword evidence="3" id="KW-1185">Reference proteome</keyword>